<feature type="transmembrane region" description="Helical" evidence="9">
    <location>
        <begin position="22"/>
        <end position="51"/>
    </location>
</feature>
<dbReference type="Pfam" id="PF00001">
    <property type="entry name" value="7tm_1"/>
    <property type="match status" value="1"/>
</dbReference>
<name>A0AAD8ZVU6_9TELE</name>
<evidence type="ECO:0000256" key="8">
    <source>
        <dbReference type="ARBA" id="ARBA00023224"/>
    </source>
</evidence>
<feature type="transmembrane region" description="Helical" evidence="9">
    <location>
        <begin position="190"/>
        <end position="213"/>
    </location>
</feature>
<evidence type="ECO:0000256" key="3">
    <source>
        <dbReference type="ARBA" id="ARBA00022692"/>
    </source>
</evidence>
<dbReference type="InterPro" id="IPR000276">
    <property type="entry name" value="GPCR_Rhodpsn"/>
</dbReference>
<dbReference type="InterPro" id="IPR050569">
    <property type="entry name" value="TAAR"/>
</dbReference>
<dbReference type="GO" id="GO:0005886">
    <property type="term" value="C:plasma membrane"/>
    <property type="evidence" value="ECO:0007669"/>
    <property type="project" value="UniProtKB-SubCell"/>
</dbReference>
<keyword evidence="5" id="KW-0297">G-protein coupled receptor</keyword>
<evidence type="ECO:0000256" key="2">
    <source>
        <dbReference type="ARBA" id="ARBA00022475"/>
    </source>
</evidence>
<evidence type="ECO:0000256" key="5">
    <source>
        <dbReference type="ARBA" id="ARBA00023040"/>
    </source>
</evidence>
<reference evidence="11" key="1">
    <citation type="submission" date="2023-03" db="EMBL/GenBank/DDBJ databases">
        <title>Electrophorus voltai genome.</title>
        <authorList>
            <person name="Bian C."/>
        </authorList>
    </citation>
    <scope>NUCLEOTIDE SEQUENCE</scope>
    <source>
        <strain evidence="11">CB-2022</strain>
        <tissue evidence="11">Muscle</tissue>
    </source>
</reference>
<comment type="caution">
    <text evidence="11">The sequence shown here is derived from an EMBL/GenBank/DDBJ whole genome shotgun (WGS) entry which is preliminary data.</text>
</comment>
<feature type="transmembrane region" description="Helical" evidence="9">
    <location>
        <begin position="448"/>
        <end position="468"/>
    </location>
</feature>
<dbReference type="InterPro" id="IPR017452">
    <property type="entry name" value="GPCR_Rhodpsn_7TM"/>
</dbReference>
<dbReference type="SUPFAM" id="SSF81321">
    <property type="entry name" value="Family A G protein-coupled receptor-like"/>
    <property type="match status" value="1"/>
</dbReference>
<keyword evidence="12" id="KW-1185">Reference proteome</keyword>
<feature type="domain" description="G-protein coupled receptors family 1 profile" evidence="10">
    <location>
        <begin position="42"/>
        <end position="465"/>
    </location>
</feature>
<dbReference type="PANTHER" id="PTHR24249:SF372">
    <property type="entry name" value="G-PROTEIN COUPLED RECEPTORS FAMILY 1 PROFILE DOMAIN-CONTAINING PROTEIN"/>
    <property type="match status" value="1"/>
</dbReference>
<evidence type="ECO:0000256" key="9">
    <source>
        <dbReference type="SAM" id="Phobius"/>
    </source>
</evidence>
<proteinExistence type="predicted"/>
<comment type="subcellular location">
    <subcellularLocation>
        <location evidence="1">Cell membrane</location>
        <topology evidence="1">Multi-pass membrane protein</topology>
    </subcellularLocation>
</comment>
<gene>
    <name evidence="11" type="ORF">P4O66_020361</name>
</gene>
<dbReference type="Proteomes" id="UP001239994">
    <property type="component" value="Unassembled WGS sequence"/>
</dbReference>
<keyword evidence="8" id="KW-0807">Transducer</keyword>
<dbReference type="GO" id="GO:0004930">
    <property type="term" value="F:G protein-coupled receptor activity"/>
    <property type="evidence" value="ECO:0007669"/>
    <property type="project" value="UniProtKB-KW"/>
</dbReference>
<keyword evidence="7" id="KW-0675">Receptor</keyword>
<evidence type="ECO:0000256" key="6">
    <source>
        <dbReference type="ARBA" id="ARBA00023136"/>
    </source>
</evidence>
<keyword evidence="3 9" id="KW-0812">Transmembrane</keyword>
<evidence type="ECO:0000256" key="4">
    <source>
        <dbReference type="ARBA" id="ARBA00022989"/>
    </source>
</evidence>
<sequence>MRSNFIQFLGSVNDSTLNNVEVAFTVADCAVLLVTFFAGITANLFVAYAVYRQKSLQTSNNALLVNLAVTDFLRCATDCPLLLIIVLSGRRGGDLGNIVCNAEALLFSLSCLVQLFTLASISAERYQAIAYPFKTAQRRKRVMAWIPLTWAVPIIISVICVVFAKDSPVYVRCRALNLDTLTHDSFGRYVLFPVWFTCFAVIIGFYAQIFILVKAHSRKIFDKGVFPLPSTKVDENMKNVVKATEAKRTTETKPVITPVIDNTNLTPEVNWSAGETKFPKLDPNVQKPFNIPAAGESRSLNMDTKSLDFRKTKDAPDQPKEQNVTFVSKLHNSAPILGELENNEDPSPVVAEITDCTTSVPKKDYSTLVPPDNANQNGEVMGAVCMIQSFVNKERGNKKKEGKLAKRSGYIILTFVIFWIPLIGTVIFNIFLNRDRNPSVEIFEEFEILAVSIACMTSLTNPIIYAAVNPQFRSELFYLKLRCKAFCTKP</sequence>
<accession>A0AAD8ZVU6</accession>
<dbReference type="EMBL" id="JAROKS010000004">
    <property type="protein sequence ID" value="KAK1804350.1"/>
    <property type="molecule type" value="Genomic_DNA"/>
</dbReference>
<keyword evidence="6 9" id="KW-0472">Membrane</keyword>
<dbReference type="PANTHER" id="PTHR24249">
    <property type="entry name" value="HISTAMINE RECEPTOR-RELATED G-PROTEIN COUPLED RECEPTOR"/>
    <property type="match status" value="1"/>
</dbReference>
<dbReference type="CDD" id="cd00637">
    <property type="entry name" value="7tm_classA_rhodopsin-like"/>
    <property type="match status" value="1"/>
</dbReference>
<feature type="transmembrane region" description="Helical" evidence="9">
    <location>
        <begin position="144"/>
        <end position="164"/>
    </location>
</feature>
<evidence type="ECO:0000313" key="11">
    <source>
        <dbReference type="EMBL" id="KAK1804350.1"/>
    </source>
</evidence>
<keyword evidence="4 9" id="KW-1133">Transmembrane helix</keyword>
<organism evidence="11 12">
    <name type="scientific">Electrophorus voltai</name>
    <dbReference type="NCBI Taxonomy" id="2609070"/>
    <lineage>
        <taxon>Eukaryota</taxon>
        <taxon>Metazoa</taxon>
        <taxon>Chordata</taxon>
        <taxon>Craniata</taxon>
        <taxon>Vertebrata</taxon>
        <taxon>Euteleostomi</taxon>
        <taxon>Actinopterygii</taxon>
        <taxon>Neopterygii</taxon>
        <taxon>Teleostei</taxon>
        <taxon>Ostariophysi</taxon>
        <taxon>Gymnotiformes</taxon>
        <taxon>Gymnotoidei</taxon>
        <taxon>Gymnotidae</taxon>
        <taxon>Electrophorus</taxon>
    </lineage>
</organism>
<evidence type="ECO:0000259" key="10">
    <source>
        <dbReference type="PROSITE" id="PS50262"/>
    </source>
</evidence>
<evidence type="ECO:0000313" key="12">
    <source>
        <dbReference type="Proteomes" id="UP001239994"/>
    </source>
</evidence>
<dbReference type="SMART" id="SM01381">
    <property type="entry name" value="7TM_GPCR_Srsx"/>
    <property type="match status" value="1"/>
</dbReference>
<feature type="transmembrane region" description="Helical" evidence="9">
    <location>
        <begin position="408"/>
        <end position="428"/>
    </location>
</feature>
<protein>
    <recommendedName>
        <fullName evidence="10">G-protein coupled receptors family 1 profile domain-containing protein</fullName>
    </recommendedName>
</protein>
<evidence type="ECO:0000256" key="7">
    <source>
        <dbReference type="ARBA" id="ARBA00023170"/>
    </source>
</evidence>
<dbReference type="PROSITE" id="PS50262">
    <property type="entry name" value="G_PROTEIN_RECEP_F1_2"/>
    <property type="match status" value="1"/>
</dbReference>
<evidence type="ECO:0000256" key="1">
    <source>
        <dbReference type="ARBA" id="ARBA00004651"/>
    </source>
</evidence>
<dbReference type="AlphaFoldDB" id="A0AAD8ZVU6"/>
<dbReference type="PRINTS" id="PR00237">
    <property type="entry name" value="GPCRRHODOPSN"/>
</dbReference>
<keyword evidence="2" id="KW-1003">Cell membrane</keyword>
<dbReference type="Gene3D" id="1.20.1070.10">
    <property type="entry name" value="Rhodopsin 7-helix transmembrane proteins"/>
    <property type="match status" value="2"/>
</dbReference>